<evidence type="ECO:0000256" key="4">
    <source>
        <dbReference type="ARBA" id="ARBA00022692"/>
    </source>
</evidence>
<keyword evidence="2" id="KW-0813">Transport</keyword>
<dbReference type="InterPro" id="IPR051432">
    <property type="entry name" value="KCNMA1_auxiliary"/>
</dbReference>
<evidence type="ECO:0000256" key="3">
    <source>
        <dbReference type="ARBA" id="ARBA00022475"/>
    </source>
</evidence>
<evidence type="ECO:0000313" key="13">
    <source>
        <dbReference type="Proteomes" id="UP000515135"/>
    </source>
</evidence>
<evidence type="ECO:0000256" key="11">
    <source>
        <dbReference type="SAM" id="Phobius"/>
    </source>
</evidence>
<evidence type="ECO:0000256" key="9">
    <source>
        <dbReference type="ARBA" id="ARBA00023157"/>
    </source>
</evidence>
<gene>
    <name evidence="14" type="primary">LOC109467328</name>
</gene>
<keyword evidence="7" id="KW-0406">Ion transport</keyword>
<dbReference type="GO" id="GO:0005886">
    <property type="term" value="C:plasma membrane"/>
    <property type="evidence" value="ECO:0007669"/>
    <property type="project" value="UniProtKB-SubCell"/>
</dbReference>
<evidence type="ECO:0000313" key="14">
    <source>
        <dbReference type="RefSeq" id="XP_019620832.1"/>
    </source>
</evidence>
<dbReference type="SUPFAM" id="SSF52058">
    <property type="entry name" value="L domain-like"/>
    <property type="match status" value="1"/>
</dbReference>
<dbReference type="PANTHER" id="PTHR46473:SF10">
    <property type="entry name" value="LD45603P-RELATED"/>
    <property type="match status" value="1"/>
</dbReference>
<keyword evidence="9" id="KW-1015">Disulfide bond</keyword>
<keyword evidence="5 12" id="KW-0732">Signal</keyword>
<dbReference type="InterPro" id="IPR032675">
    <property type="entry name" value="LRR_dom_sf"/>
</dbReference>
<dbReference type="KEGG" id="bbel:109467328"/>
<keyword evidence="3" id="KW-1003">Cell membrane</keyword>
<keyword evidence="6 11" id="KW-1133">Transmembrane helix</keyword>
<dbReference type="PANTHER" id="PTHR46473">
    <property type="entry name" value="GH08155P"/>
    <property type="match status" value="1"/>
</dbReference>
<evidence type="ECO:0000256" key="5">
    <source>
        <dbReference type="ARBA" id="ARBA00022729"/>
    </source>
</evidence>
<dbReference type="AlphaFoldDB" id="A0A6P4YQ88"/>
<keyword evidence="8 11" id="KW-0472">Membrane</keyword>
<keyword evidence="10" id="KW-0407">Ion channel</keyword>
<dbReference type="Pfam" id="PF13855">
    <property type="entry name" value="LRR_8"/>
    <property type="match status" value="1"/>
</dbReference>
<feature type="chain" id="PRO_5027791043" evidence="12">
    <location>
        <begin position="20"/>
        <end position="360"/>
    </location>
</feature>
<dbReference type="GO" id="GO:0034220">
    <property type="term" value="P:monoatomic ion transmembrane transport"/>
    <property type="evidence" value="ECO:0007669"/>
    <property type="project" value="UniProtKB-KW"/>
</dbReference>
<evidence type="ECO:0000256" key="12">
    <source>
        <dbReference type="SAM" id="SignalP"/>
    </source>
</evidence>
<feature type="signal peptide" evidence="12">
    <location>
        <begin position="1"/>
        <end position="19"/>
    </location>
</feature>
<dbReference type="RefSeq" id="XP_019620832.1">
    <property type="nucleotide sequence ID" value="XM_019765273.1"/>
</dbReference>
<evidence type="ECO:0000256" key="10">
    <source>
        <dbReference type="ARBA" id="ARBA00023303"/>
    </source>
</evidence>
<evidence type="ECO:0000256" key="1">
    <source>
        <dbReference type="ARBA" id="ARBA00004162"/>
    </source>
</evidence>
<accession>A0A6P4YQ88</accession>
<evidence type="ECO:0000256" key="8">
    <source>
        <dbReference type="ARBA" id="ARBA00023136"/>
    </source>
</evidence>
<evidence type="ECO:0000256" key="7">
    <source>
        <dbReference type="ARBA" id="ARBA00023065"/>
    </source>
</evidence>
<dbReference type="Proteomes" id="UP000515135">
    <property type="component" value="Unplaced"/>
</dbReference>
<reference evidence="14" key="1">
    <citation type="submission" date="2025-08" db="UniProtKB">
        <authorList>
            <consortium name="RefSeq"/>
        </authorList>
    </citation>
    <scope>IDENTIFICATION</scope>
    <source>
        <tissue evidence="14">Gonad</tissue>
    </source>
</reference>
<keyword evidence="13" id="KW-1185">Reference proteome</keyword>
<comment type="subcellular location">
    <subcellularLocation>
        <location evidence="1">Cell membrane</location>
        <topology evidence="1">Single-pass membrane protein</topology>
    </subcellularLocation>
</comment>
<dbReference type="InterPro" id="IPR001611">
    <property type="entry name" value="Leu-rich_rpt"/>
</dbReference>
<organism evidence="13 14">
    <name type="scientific">Branchiostoma belcheri</name>
    <name type="common">Amphioxus</name>
    <dbReference type="NCBI Taxonomy" id="7741"/>
    <lineage>
        <taxon>Eukaryota</taxon>
        <taxon>Metazoa</taxon>
        <taxon>Chordata</taxon>
        <taxon>Cephalochordata</taxon>
        <taxon>Leptocardii</taxon>
        <taxon>Amphioxiformes</taxon>
        <taxon>Branchiostomatidae</taxon>
        <taxon>Branchiostoma</taxon>
    </lineage>
</organism>
<evidence type="ECO:0000256" key="6">
    <source>
        <dbReference type="ARBA" id="ARBA00022989"/>
    </source>
</evidence>
<proteinExistence type="predicted"/>
<dbReference type="Gene3D" id="3.80.10.10">
    <property type="entry name" value="Ribonuclease Inhibitor"/>
    <property type="match status" value="1"/>
</dbReference>
<protein>
    <submittedName>
        <fullName evidence="14">Uncharacterized protein LOC109467328</fullName>
    </submittedName>
</protein>
<sequence length="360" mass="40673">MARCSLLLALMILLRYASCRPDSCPNCRGYNLRSNSLTNATQDAEALDDLSPYCVVCTPVPGHRRRDVIPTCPLVRRTSTLWLRNFRLGSLSLSDLSHLKDVKTLYLHPVTTAVLLQWNRLETIGPGYFRQLSSLMLLDLRYNKIHTIYKVTKNRVTEWQNKAISCTSVFALGMENITAQQNVSEVQIISTVNGTDIDHNRHLVYFILKNDEINKASFNLLDLIITTLLTLSLLAFCYFVFQSLRKTAPQNIQNQNYTGTVNVQQNPVDFLHHTYETIEDQPQARDQNGVIPGAQIPTSGDDVIAPYGQTVLSVSYGKDKALNAIPSTYQSQNRVTGKKSVQTPYLKCDDQARQQMQEKI</sequence>
<keyword evidence="4 11" id="KW-0812">Transmembrane</keyword>
<name>A0A6P4YQ88_BRABE</name>
<evidence type="ECO:0000256" key="2">
    <source>
        <dbReference type="ARBA" id="ARBA00022448"/>
    </source>
</evidence>
<feature type="transmembrane region" description="Helical" evidence="11">
    <location>
        <begin position="220"/>
        <end position="241"/>
    </location>
</feature>
<dbReference type="GeneID" id="109467328"/>